<feature type="domain" description="Class II aldolase/adducin N-terminal" evidence="3">
    <location>
        <begin position="3"/>
        <end position="176"/>
    </location>
</feature>
<sequence length="187" mass="20523">MWHDIAKFGKMLVNHGLVESHFGNISIRAGSRMLITRTGSALDEIDENSVVEVDIDKPSSIDAIASSESIVHRAIYKNTRALAVIHAHPAFAVIESLLAAEDMIAPLDIEGQHFLNDIPVIRGESGTDELAKNAAEALKDHRGVIVFSHGTFATGMNLEEAYVVTTLIEHSCKLRYYYELAKKQAVV</sequence>
<dbReference type="PANTHER" id="PTHR22789:SF0">
    <property type="entry name" value="3-OXO-TETRONATE 4-PHOSPHATE DECARBOXYLASE-RELATED"/>
    <property type="match status" value="1"/>
</dbReference>
<dbReference type="InterPro" id="IPR001303">
    <property type="entry name" value="Aldolase_II/adducin_N"/>
</dbReference>
<dbReference type="Pfam" id="PF00596">
    <property type="entry name" value="Aldolase_II"/>
    <property type="match status" value="1"/>
</dbReference>
<dbReference type="GO" id="GO:0005829">
    <property type="term" value="C:cytosol"/>
    <property type="evidence" value="ECO:0007669"/>
    <property type="project" value="TreeGrafter"/>
</dbReference>
<dbReference type="EMBL" id="FZMP01000142">
    <property type="protein sequence ID" value="SNQ61058.1"/>
    <property type="molecule type" value="Genomic_DNA"/>
</dbReference>
<dbReference type="GO" id="GO:0016832">
    <property type="term" value="F:aldehyde-lyase activity"/>
    <property type="evidence" value="ECO:0007669"/>
    <property type="project" value="TreeGrafter"/>
</dbReference>
<dbReference type="STRING" id="1392998.ANME2D_01075"/>
<dbReference type="SUPFAM" id="SSF53639">
    <property type="entry name" value="AraD/HMP-PK domain-like"/>
    <property type="match status" value="1"/>
</dbReference>
<evidence type="ECO:0000259" key="3">
    <source>
        <dbReference type="SMART" id="SM01007"/>
    </source>
</evidence>
<protein>
    <submittedName>
        <fullName evidence="4">Class II aldolase/adducin family protein</fullName>
    </submittedName>
</protein>
<keyword evidence="1" id="KW-0479">Metal-binding</keyword>
<dbReference type="PANTHER" id="PTHR22789">
    <property type="entry name" value="FUCULOSE PHOSPHATE ALDOLASE"/>
    <property type="match status" value="1"/>
</dbReference>
<evidence type="ECO:0000256" key="2">
    <source>
        <dbReference type="ARBA" id="ARBA00023239"/>
    </source>
</evidence>
<evidence type="ECO:0000256" key="1">
    <source>
        <dbReference type="ARBA" id="ARBA00022723"/>
    </source>
</evidence>
<dbReference type="UniPathway" id="UPA00071"/>
<evidence type="ECO:0000313" key="4">
    <source>
        <dbReference type="EMBL" id="SNQ61058.1"/>
    </source>
</evidence>
<dbReference type="GO" id="GO:0046872">
    <property type="term" value="F:metal ion binding"/>
    <property type="evidence" value="ECO:0007669"/>
    <property type="project" value="UniProtKB-KW"/>
</dbReference>
<organism evidence="4 5">
    <name type="scientific">Candidatus Methanoperedens nitratireducens</name>
    <dbReference type="NCBI Taxonomy" id="1392998"/>
    <lineage>
        <taxon>Archaea</taxon>
        <taxon>Methanobacteriati</taxon>
        <taxon>Methanobacteriota</taxon>
        <taxon>Stenosarchaea group</taxon>
        <taxon>Methanomicrobia</taxon>
        <taxon>Methanosarcinales</taxon>
        <taxon>ANME-2 cluster</taxon>
        <taxon>Candidatus Methanoperedentaceae</taxon>
        <taxon>Candidatus Methanoperedens</taxon>
    </lineage>
</organism>
<accession>A0A284VPB6</accession>
<keyword evidence="5" id="KW-1185">Reference proteome</keyword>
<reference evidence="5" key="1">
    <citation type="submission" date="2017-06" db="EMBL/GenBank/DDBJ databases">
        <authorList>
            <person name="Cremers G."/>
        </authorList>
    </citation>
    <scope>NUCLEOTIDE SEQUENCE [LARGE SCALE GENOMIC DNA]</scope>
</reference>
<dbReference type="GO" id="GO:0019323">
    <property type="term" value="P:pentose catabolic process"/>
    <property type="evidence" value="ECO:0007669"/>
    <property type="project" value="TreeGrafter"/>
</dbReference>
<dbReference type="Proteomes" id="UP000218615">
    <property type="component" value="Unassembled WGS sequence"/>
</dbReference>
<name>A0A284VPB6_9EURY</name>
<dbReference type="NCBIfam" id="NF006413">
    <property type="entry name" value="PRK08660.1"/>
    <property type="match status" value="1"/>
</dbReference>
<dbReference type="AlphaFoldDB" id="A0A284VPB6"/>
<dbReference type="OrthoDB" id="18709at2157"/>
<keyword evidence="2" id="KW-0456">Lyase</keyword>
<gene>
    <name evidence="4" type="ORF">MNV_2260001</name>
</gene>
<evidence type="ECO:0000313" key="5">
    <source>
        <dbReference type="Proteomes" id="UP000218615"/>
    </source>
</evidence>
<dbReference type="Gene3D" id="3.40.225.10">
    <property type="entry name" value="Class II aldolase/adducin N-terminal domain"/>
    <property type="match status" value="1"/>
</dbReference>
<dbReference type="RefSeq" id="WP_096205659.1">
    <property type="nucleotide sequence ID" value="NZ_FZMP01000142.1"/>
</dbReference>
<proteinExistence type="predicted"/>
<dbReference type="InterPro" id="IPR036409">
    <property type="entry name" value="Aldolase_II/adducin_N_sf"/>
</dbReference>
<dbReference type="InterPro" id="IPR050197">
    <property type="entry name" value="Aldolase_class_II_sugar_metab"/>
</dbReference>
<dbReference type="SMART" id="SM01007">
    <property type="entry name" value="Aldolase_II"/>
    <property type="match status" value="1"/>
</dbReference>